<organism evidence="2 3">
    <name type="scientific">Streptomyces armeniacus</name>
    <dbReference type="NCBI Taxonomy" id="83291"/>
    <lineage>
        <taxon>Bacteria</taxon>
        <taxon>Bacillati</taxon>
        <taxon>Actinomycetota</taxon>
        <taxon>Actinomycetes</taxon>
        <taxon>Kitasatosporales</taxon>
        <taxon>Streptomycetaceae</taxon>
        <taxon>Streptomyces</taxon>
    </lineage>
</organism>
<keyword evidence="1" id="KW-0812">Transmembrane</keyword>
<keyword evidence="1" id="KW-0472">Membrane</keyword>
<gene>
    <name evidence="2" type="ORF">DVA86_34440</name>
</gene>
<evidence type="ECO:0000313" key="2">
    <source>
        <dbReference type="EMBL" id="AXK36876.1"/>
    </source>
</evidence>
<protein>
    <submittedName>
        <fullName evidence="2">Uncharacterized protein</fullName>
    </submittedName>
</protein>
<dbReference type="AlphaFoldDB" id="A0A345XZ10"/>
<accession>A0A345XZ10</accession>
<feature type="transmembrane region" description="Helical" evidence="1">
    <location>
        <begin position="14"/>
        <end position="35"/>
    </location>
</feature>
<reference evidence="2 3" key="1">
    <citation type="submission" date="2018-07" db="EMBL/GenBank/DDBJ databases">
        <title>Draft genome of the type strain Streptomyces armeniacus ATCC 15676.</title>
        <authorList>
            <person name="Labana P."/>
            <person name="Gosse J.T."/>
            <person name="Boddy C.N."/>
        </authorList>
    </citation>
    <scope>NUCLEOTIDE SEQUENCE [LARGE SCALE GENOMIC DNA]</scope>
    <source>
        <strain evidence="2 3">ATCC 15676</strain>
    </source>
</reference>
<proteinExistence type="predicted"/>
<dbReference type="KEGG" id="sarm:DVA86_34440"/>
<name>A0A345XZ10_9ACTN</name>
<sequence>MRAGAGVPLPTPPLAAVLVFAVVLVLVLVLVRFVLVPSVLKARTSVIGWDVRGRVPVSRAGAVRRRR</sequence>
<evidence type="ECO:0000313" key="3">
    <source>
        <dbReference type="Proteomes" id="UP000254425"/>
    </source>
</evidence>
<keyword evidence="3" id="KW-1185">Reference proteome</keyword>
<evidence type="ECO:0000256" key="1">
    <source>
        <dbReference type="SAM" id="Phobius"/>
    </source>
</evidence>
<dbReference type="EMBL" id="CP031320">
    <property type="protein sequence ID" value="AXK36876.1"/>
    <property type="molecule type" value="Genomic_DNA"/>
</dbReference>
<dbReference type="Proteomes" id="UP000254425">
    <property type="component" value="Chromosome"/>
</dbReference>
<keyword evidence="1" id="KW-1133">Transmembrane helix</keyword>